<evidence type="ECO:0000313" key="4">
    <source>
        <dbReference type="Proteomes" id="UP000676336"/>
    </source>
</evidence>
<sequence>MIDSSTASAFPMYHSTNTPILLTQATTHMIEASPSNTEEKLLPPNLRL</sequence>
<proteinExistence type="predicted"/>
<dbReference type="EMBL" id="CAJOBI010200064">
    <property type="protein sequence ID" value="CAF4988755.1"/>
    <property type="molecule type" value="Genomic_DNA"/>
</dbReference>
<dbReference type="EMBL" id="CAJOBH010111579">
    <property type="protein sequence ID" value="CAF4664108.1"/>
    <property type="molecule type" value="Genomic_DNA"/>
</dbReference>
<evidence type="ECO:0000313" key="1">
    <source>
        <dbReference type="EMBL" id="CAF4564586.1"/>
    </source>
</evidence>
<evidence type="ECO:0000313" key="2">
    <source>
        <dbReference type="EMBL" id="CAF4664108.1"/>
    </source>
</evidence>
<accession>A0A8S3DAI6</accession>
<protein>
    <submittedName>
        <fullName evidence="3">Uncharacterized protein</fullName>
    </submittedName>
</protein>
<dbReference type="Proteomes" id="UP000676336">
    <property type="component" value="Unassembled WGS sequence"/>
</dbReference>
<dbReference type="Proteomes" id="UP000681967">
    <property type="component" value="Unassembled WGS sequence"/>
</dbReference>
<dbReference type="EMBL" id="CAJOBJ010095972">
    <property type="protein sequence ID" value="CAF4564586.1"/>
    <property type="molecule type" value="Genomic_DNA"/>
</dbReference>
<dbReference type="Proteomes" id="UP000681720">
    <property type="component" value="Unassembled WGS sequence"/>
</dbReference>
<dbReference type="AlphaFoldDB" id="A0A8S3DAI6"/>
<organism evidence="3 4">
    <name type="scientific">Rotaria magnacalcarata</name>
    <dbReference type="NCBI Taxonomy" id="392030"/>
    <lineage>
        <taxon>Eukaryota</taxon>
        <taxon>Metazoa</taxon>
        <taxon>Spiralia</taxon>
        <taxon>Gnathifera</taxon>
        <taxon>Rotifera</taxon>
        <taxon>Eurotatoria</taxon>
        <taxon>Bdelloidea</taxon>
        <taxon>Philodinida</taxon>
        <taxon>Philodinidae</taxon>
        <taxon>Rotaria</taxon>
    </lineage>
</organism>
<comment type="caution">
    <text evidence="3">The sequence shown here is derived from an EMBL/GenBank/DDBJ whole genome shotgun (WGS) entry which is preliminary data.</text>
</comment>
<evidence type="ECO:0000313" key="3">
    <source>
        <dbReference type="EMBL" id="CAF4988755.1"/>
    </source>
</evidence>
<reference evidence="3" key="1">
    <citation type="submission" date="2021-02" db="EMBL/GenBank/DDBJ databases">
        <authorList>
            <person name="Nowell W R."/>
        </authorList>
    </citation>
    <scope>NUCLEOTIDE SEQUENCE</scope>
</reference>
<name>A0A8S3DAI6_9BILA</name>
<gene>
    <name evidence="2" type="ORF">BYL167_LOCUS42706</name>
    <name evidence="1" type="ORF">GIL414_LOCUS37399</name>
    <name evidence="3" type="ORF">SMN809_LOCUS56161</name>
</gene>
<feature type="non-terminal residue" evidence="3">
    <location>
        <position position="48"/>
    </location>
</feature>